<evidence type="ECO:0000256" key="5">
    <source>
        <dbReference type="ARBA" id="ARBA00022989"/>
    </source>
</evidence>
<comment type="caution">
    <text evidence="13">The sequence shown here is derived from an EMBL/GenBank/DDBJ whole genome shotgun (WGS) entry which is preliminary data.</text>
</comment>
<evidence type="ECO:0000256" key="3">
    <source>
        <dbReference type="ARBA" id="ARBA00022692"/>
    </source>
</evidence>
<proteinExistence type="predicted"/>
<keyword evidence="2" id="KW-1003">Cell membrane</keyword>
<feature type="chain" id="PRO_5047365195" description="Ig-like domain-containing protein" evidence="11">
    <location>
        <begin position="22"/>
        <end position="249"/>
    </location>
</feature>
<keyword evidence="5" id="KW-1133">Transmembrane helix</keyword>
<dbReference type="InterPro" id="IPR036179">
    <property type="entry name" value="Ig-like_dom_sf"/>
</dbReference>
<evidence type="ECO:0000256" key="6">
    <source>
        <dbReference type="ARBA" id="ARBA00023136"/>
    </source>
</evidence>
<keyword evidence="6" id="KW-0472">Membrane</keyword>
<keyword evidence="4 11" id="KW-0732">Signal</keyword>
<feature type="domain" description="Ig-like" evidence="12">
    <location>
        <begin position="140"/>
        <end position="211"/>
    </location>
</feature>
<dbReference type="EMBL" id="JAYMGO010000003">
    <property type="protein sequence ID" value="KAL1277570.1"/>
    <property type="molecule type" value="Genomic_DNA"/>
</dbReference>
<comment type="subcellular location">
    <subcellularLocation>
        <location evidence="1">Cell membrane</location>
        <topology evidence="1">Single-pass type I membrane protein</topology>
    </subcellularLocation>
</comment>
<evidence type="ECO:0000256" key="1">
    <source>
        <dbReference type="ARBA" id="ARBA00004251"/>
    </source>
</evidence>
<dbReference type="Gene3D" id="2.60.40.10">
    <property type="entry name" value="Immunoglobulins"/>
    <property type="match status" value="2"/>
</dbReference>
<dbReference type="PANTHER" id="PTHR25466">
    <property type="entry name" value="T-LYMPHOCYTE ACTIVATION ANTIGEN"/>
    <property type="match status" value="1"/>
</dbReference>
<keyword evidence="14" id="KW-1185">Reference proteome</keyword>
<evidence type="ECO:0000313" key="14">
    <source>
        <dbReference type="Proteomes" id="UP001558613"/>
    </source>
</evidence>
<evidence type="ECO:0000256" key="7">
    <source>
        <dbReference type="ARBA" id="ARBA00023157"/>
    </source>
</evidence>
<dbReference type="PROSITE" id="PS50835">
    <property type="entry name" value="IG_LIKE"/>
    <property type="match status" value="2"/>
</dbReference>
<dbReference type="Proteomes" id="UP001558613">
    <property type="component" value="Unassembled WGS sequence"/>
</dbReference>
<evidence type="ECO:0000256" key="4">
    <source>
        <dbReference type="ARBA" id="ARBA00022729"/>
    </source>
</evidence>
<dbReference type="PANTHER" id="PTHR25466:SF9">
    <property type="entry name" value="FIBRONECTIN TYPE-III DOMAIN-CONTAINING PROTEIN"/>
    <property type="match status" value="1"/>
</dbReference>
<protein>
    <recommendedName>
        <fullName evidence="12">Ig-like domain-containing protein</fullName>
    </recommendedName>
</protein>
<keyword evidence="9" id="KW-0325">Glycoprotein</keyword>
<dbReference type="InterPro" id="IPR013783">
    <property type="entry name" value="Ig-like_fold"/>
</dbReference>
<keyword evidence="10" id="KW-0393">Immunoglobulin domain</keyword>
<feature type="signal peptide" evidence="11">
    <location>
        <begin position="1"/>
        <end position="21"/>
    </location>
</feature>
<keyword evidence="3" id="KW-0812">Transmembrane</keyword>
<keyword evidence="8" id="KW-0675">Receptor</keyword>
<dbReference type="InterPro" id="IPR007110">
    <property type="entry name" value="Ig-like_dom"/>
</dbReference>
<evidence type="ECO:0000256" key="10">
    <source>
        <dbReference type="ARBA" id="ARBA00023319"/>
    </source>
</evidence>
<accession>A0ABR3NLW4</accession>
<evidence type="ECO:0000259" key="12">
    <source>
        <dbReference type="PROSITE" id="PS50835"/>
    </source>
</evidence>
<organism evidence="13 14">
    <name type="scientific">Cirrhinus molitorella</name>
    <name type="common">mud carp</name>
    <dbReference type="NCBI Taxonomy" id="172907"/>
    <lineage>
        <taxon>Eukaryota</taxon>
        <taxon>Metazoa</taxon>
        <taxon>Chordata</taxon>
        <taxon>Craniata</taxon>
        <taxon>Vertebrata</taxon>
        <taxon>Euteleostomi</taxon>
        <taxon>Actinopterygii</taxon>
        <taxon>Neopterygii</taxon>
        <taxon>Teleostei</taxon>
        <taxon>Ostariophysi</taxon>
        <taxon>Cypriniformes</taxon>
        <taxon>Cyprinidae</taxon>
        <taxon>Labeoninae</taxon>
        <taxon>Labeonini</taxon>
        <taxon>Cirrhinus</taxon>
    </lineage>
</organism>
<dbReference type="Pfam" id="PF07654">
    <property type="entry name" value="C1-set"/>
    <property type="match status" value="1"/>
</dbReference>
<reference evidence="13 14" key="1">
    <citation type="submission" date="2023-09" db="EMBL/GenBank/DDBJ databases">
        <authorList>
            <person name="Wang M."/>
        </authorList>
    </citation>
    <scope>NUCLEOTIDE SEQUENCE [LARGE SCALE GENOMIC DNA]</scope>
    <source>
        <strain evidence="13">GT-2023</strain>
        <tissue evidence="13">Liver</tissue>
    </source>
</reference>
<gene>
    <name evidence="13" type="ORF">QQF64_024243</name>
</gene>
<evidence type="ECO:0000256" key="11">
    <source>
        <dbReference type="SAM" id="SignalP"/>
    </source>
</evidence>
<dbReference type="InterPro" id="IPR051713">
    <property type="entry name" value="T-cell_Activation_Regulation"/>
</dbReference>
<feature type="domain" description="Ig-like" evidence="12">
    <location>
        <begin position="22"/>
        <end position="122"/>
    </location>
</feature>
<evidence type="ECO:0000256" key="9">
    <source>
        <dbReference type="ARBA" id="ARBA00023180"/>
    </source>
</evidence>
<sequence length="249" mass="28210">MLVVMLFLIILLTSDYSKVHADQIQLRAFKHQRVNCNERTVLQCNSSSLMPLNGVKVFWKKLEEKDFECDPTSSNIPPGFECNYTREALTLTISNPTPANMGTYFCCLQMDSGHAKENINVSIGECTGEFSNQMAGPKQIQCSFNGVYPKAIINWFHYDNNLTANSTITSLLNSDGTFNITSVLNIQDDQKRYNCSLWSLEQGRYLNQEIEVPHHADSSPSSRVRTQHCLSWTLILLSLMFSLRACSFL</sequence>
<dbReference type="SUPFAM" id="SSF48726">
    <property type="entry name" value="Immunoglobulin"/>
    <property type="match status" value="2"/>
</dbReference>
<dbReference type="InterPro" id="IPR003597">
    <property type="entry name" value="Ig_C1-set"/>
</dbReference>
<name>A0ABR3NLW4_9TELE</name>
<evidence type="ECO:0000256" key="2">
    <source>
        <dbReference type="ARBA" id="ARBA00022475"/>
    </source>
</evidence>
<keyword evidence="7" id="KW-1015">Disulfide bond</keyword>
<evidence type="ECO:0000256" key="8">
    <source>
        <dbReference type="ARBA" id="ARBA00023170"/>
    </source>
</evidence>
<evidence type="ECO:0000313" key="13">
    <source>
        <dbReference type="EMBL" id="KAL1277570.1"/>
    </source>
</evidence>